<evidence type="ECO:0000313" key="2">
    <source>
        <dbReference type="EMBL" id="CCG21215.1"/>
    </source>
</evidence>
<reference evidence="2 3" key="1">
    <citation type="journal article" date="2012" name="PLoS ONE">
        <title>Sequence and analysis of the genome of the pathogenic yeast Candida orthopsilosis.</title>
        <authorList>
            <person name="Riccombeni A."/>
            <person name="Vidanes G."/>
            <person name="Proux-Wera E."/>
            <person name="Wolfe K.H."/>
            <person name="Butler G."/>
        </authorList>
    </citation>
    <scope>NUCLEOTIDE SEQUENCE [LARGE SCALE GENOMIC DNA]</scope>
    <source>
        <strain evidence="2 3">Co 90-125</strain>
    </source>
</reference>
<sequence length="332" mass="37412">MDFVDRAPLSLDRDRVTCLLLINTHLMKKCSNMYTNVICNQSLMQQMSNENRANITQSYANYIKRLQCNLTTLNYIYEKYHGQSQQQGSKSTFPVVLSAPPDMPELFPLYAKLQELYAEALQFLRMKMEEMRKQQMFQQQSGAGGVSGAMGQFQQPPLPPQQQQQQQQQQPNAVPQQSQLNIQQQGQPLRQQSLQQQIKQQQQPQPQSRQQQQPPLSASNNQFQQPFDDMLLADTFTNSQAPSGMNTNTNVNMNMGMGMGTNMNPNTTNTTNNMGVDFANHNFSNDGGLSNGSNFQISTLSPQQILQQANEAKSNNSGSNTPHLNSNEFGIF</sequence>
<keyword evidence="3" id="KW-1185">Reference proteome</keyword>
<dbReference type="AlphaFoldDB" id="H8WYA0"/>
<dbReference type="HOGENOM" id="CLU_083386_0_0_1"/>
<dbReference type="RefSeq" id="XP_003866654.1">
    <property type="nucleotide sequence ID" value="XM_003866606.1"/>
</dbReference>
<feature type="region of interest" description="Disordered" evidence="1">
    <location>
        <begin position="308"/>
        <end position="332"/>
    </location>
</feature>
<accession>H8WYA0</accession>
<evidence type="ECO:0000313" key="3">
    <source>
        <dbReference type="Proteomes" id="UP000005018"/>
    </source>
</evidence>
<dbReference type="KEGG" id="cot:CORT_0A08300"/>
<feature type="compositionally biased region" description="Low complexity" evidence="1">
    <location>
        <begin position="149"/>
        <end position="217"/>
    </location>
</feature>
<evidence type="ECO:0000256" key="1">
    <source>
        <dbReference type="SAM" id="MobiDB-lite"/>
    </source>
</evidence>
<name>H8WYA0_CANO9</name>
<dbReference type="GeneID" id="14537947"/>
<gene>
    <name evidence="2" type="ORF">CORT_0A08300</name>
</gene>
<feature type="region of interest" description="Disordered" evidence="1">
    <location>
        <begin position="135"/>
        <end position="222"/>
    </location>
</feature>
<dbReference type="Proteomes" id="UP000005018">
    <property type="component" value="Chromosome 1"/>
</dbReference>
<organism evidence="2 3">
    <name type="scientific">Candida orthopsilosis (strain 90-125)</name>
    <name type="common">Yeast</name>
    <dbReference type="NCBI Taxonomy" id="1136231"/>
    <lineage>
        <taxon>Eukaryota</taxon>
        <taxon>Fungi</taxon>
        <taxon>Dikarya</taxon>
        <taxon>Ascomycota</taxon>
        <taxon>Saccharomycotina</taxon>
        <taxon>Pichiomycetes</taxon>
        <taxon>Debaryomycetaceae</taxon>
        <taxon>Candida/Lodderomyces clade</taxon>
        <taxon>Candida</taxon>
    </lineage>
</organism>
<dbReference type="eggNOG" id="ENOG502SDPA">
    <property type="taxonomic scope" value="Eukaryota"/>
</dbReference>
<dbReference type="EMBL" id="HE681719">
    <property type="protein sequence ID" value="CCG21215.1"/>
    <property type="molecule type" value="Genomic_DNA"/>
</dbReference>
<proteinExistence type="predicted"/>
<protein>
    <submittedName>
        <fullName evidence="2">Uncharacterized protein</fullName>
    </submittedName>
</protein>
<dbReference type="OrthoDB" id="2530523at2759"/>